<evidence type="ECO:0000256" key="1">
    <source>
        <dbReference type="SAM" id="MobiDB-lite"/>
    </source>
</evidence>
<dbReference type="Proteomes" id="UP000650467">
    <property type="component" value="Unassembled WGS sequence"/>
</dbReference>
<keyword evidence="3" id="KW-1185">Reference proteome</keyword>
<dbReference type="EMBL" id="JAEHOC010000060">
    <property type="protein sequence ID" value="KAG2424895.1"/>
    <property type="molecule type" value="Genomic_DNA"/>
</dbReference>
<evidence type="ECO:0000313" key="2">
    <source>
        <dbReference type="EMBL" id="KAG2424895.1"/>
    </source>
</evidence>
<reference evidence="2" key="1">
    <citation type="journal article" date="2020" name="bioRxiv">
        <title>Comparative genomics of Chlamydomonas.</title>
        <authorList>
            <person name="Craig R.J."/>
            <person name="Hasan A.R."/>
            <person name="Ness R.W."/>
            <person name="Keightley P.D."/>
        </authorList>
    </citation>
    <scope>NUCLEOTIDE SEQUENCE</scope>
    <source>
        <strain evidence="2">SAG 7.73</strain>
    </source>
</reference>
<organism evidence="2 3">
    <name type="scientific">Chlamydomonas incerta</name>
    <dbReference type="NCBI Taxonomy" id="51695"/>
    <lineage>
        <taxon>Eukaryota</taxon>
        <taxon>Viridiplantae</taxon>
        <taxon>Chlorophyta</taxon>
        <taxon>core chlorophytes</taxon>
        <taxon>Chlorophyceae</taxon>
        <taxon>CS clade</taxon>
        <taxon>Chlamydomonadales</taxon>
        <taxon>Chlamydomonadaceae</taxon>
        <taxon>Chlamydomonas</taxon>
    </lineage>
</organism>
<protein>
    <submittedName>
        <fullName evidence="2">Uncharacterized protein</fullName>
    </submittedName>
</protein>
<evidence type="ECO:0000313" key="3">
    <source>
        <dbReference type="Proteomes" id="UP000650467"/>
    </source>
</evidence>
<gene>
    <name evidence="2" type="ORF">HXX76_014053</name>
</gene>
<dbReference type="AlphaFoldDB" id="A0A835SQU0"/>
<accession>A0A835SQU0</accession>
<name>A0A835SQU0_CHLIN</name>
<sequence length="180" mass="19736">MNCQKPVLYYSRFCKHSSDTITFIEKAGLVRAFLSFCVDGRLQQLPPQVTVVPTIQYCDHFYTEDSLESFLYTIKADLCADPCGGFERGGPGAPSYAPFIDADDALLEASSPFMPLGQLRNDPDLPPAPSSLPTGDVRLGSVTVENLERFRDEEVKYILKAQSQDAGPPTPIQLTGQRGA</sequence>
<feature type="region of interest" description="Disordered" evidence="1">
    <location>
        <begin position="160"/>
        <end position="180"/>
    </location>
</feature>
<feature type="region of interest" description="Disordered" evidence="1">
    <location>
        <begin position="118"/>
        <end position="137"/>
    </location>
</feature>
<comment type="caution">
    <text evidence="2">The sequence shown here is derived from an EMBL/GenBank/DDBJ whole genome shotgun (WGS) entry which is preliminary data.</text>
</comment>
<proteinExistence type="predicted"/>